<comment type="caution">
    <text evidence="11">The sequence shown here is derived from an EMBL/GenBank/DDBJ whole genome shotgun (WGS) entry which is preliminary data.</text>
</comment>
<evidence type="ECO:0000256" key="8">
    <source>
        <dbReference type="ARBA" id="ARBA00048336"/>
    </source>
</evidence>
<dbReference type="PANTHER" id="PTHR23081">
    <property type="entry name" value="RNA POLYMERASE II CTD PHOSPHATASE"/>
    <property type="match status" value="1"/>
</dbReference>
<feature type="compositionally biased region" description="Basic and acidic residues" evidence="9">
    <location>
        <begin position="348"/>
        <end position="380"/>
    </location>
</feature>
<feature type="compositionally biased region" description="Acidic residues" evidence="9">
    <location>
        <begin position="197"/>
        <end position="206"/>
    </location>
</feature>
<organism evidence="11 12">
    <name type="scientific">Pinctada imbricata</name>
    <name type="common">Atlantic pearl-oyster</name>
    <name type="synonym">Pinctada martensii</name>
    <dbReference type="NCBI Taxonomy" id="66713"/>
    <lineage>
        <taxon>Eukaryota</taxon>
        <taxon>Metazoa</taxon>
        <taxon>Spiralia</taxon>
        <taxon>Lophotrochozoa</taxon>
        <taxon>Mollusca</taxon>
        <taxon>Bivalvia</taxon>
        <taxon>Autobranchia</taxon>
        <taxon>Pteriomorphia</taxon>
        <taxon>Pterioida</taxon>
        <taxon>Pterioidea</taxon>
        <taxon>Pteriidae</taxon>
        <taxon>Pinctada</taxon>
    </lineage>
</organism>
<feature type="compositionally biased region" description="Basic and acidic residues" evidence="9">
    <location>
        <begin position="235"/>
        <end position="249"/>
    </location>
</feature>
<feature type="compositionally biased region" description="Basic and acidic residues" evidence="9">
    <location>
        <begin position="207"/>
        <end position="217"/>
    </location>
</feature>
<sequence>MEELIEWVDEDDYLLYLEDILKRIHEAFYNFWDQAKSKSVYSSQKPDLKFIIPYVKRKVLKGTNILFSGVIPTNQPPENSRAYQVARNLGATVQKDFVPKRKNADNSGATTHVVAAKLGTVKVKTAQKHKYVKLVNVNWLWACAERLERCEEKLYTVGGTDSPSVESQVIKMKKRKNDGEVDNNSGETLKRIKMENTVDDSAEVMEVDAKPELRCEDPPAGSSKKSEIPLAGSSKDSENPKAGSNKDNDDPPAGTSQGSEDKSPGERRFSNSYNPFLAFSDLDLACMDKEVEDFMEEGGEDSEEEDMDRDSRIRSQVLSSGDDDGSSSEDSLSGETPRGWNIKRNRRSKSDDSSSSDHDNQEEVRAGDEESENELDKYEKTVAAFAPDTESSDAESVGSVDEEMAAAIEREFMS</sequence>
<dbReference type="EMBL" id="VSWD01000012">
    <property type="protein sequence ID" value="KAK3086769.1"/>
    <property type="molecule type" value="Genomic_DNA"/>
</dbReference>
<evidence type="ECO:0000259" key="10">
    <source>
        <dbReference type="PROSITE" id="PS50172"/>
    </source>
</evidence>
<keyword evidence="4" id="KW-0904">Protein phosphatase</keyword>
<dbReference type="GO" id="GO:0005634">
    <property type="term" value="C:nucleus"/>
    <property type="evidence" value="ECO:0007669"/>
    <property type="project" value="UniProtKB-SubCell"/>
</dbReference>
<keyword evidence="3" id="KW-0378">Hydrolase</keyword>
<feature type="domain" description="BRCT" evidence="10">
    <location>
        <begin position="55"/>
        <end position="157"/>
    </location>
</feature>
<protein>
    <recommendedName>
        <fullName evidence="6">RNA polymerase II subunit A C-terminal domain phosphatase</fullName>
        <ecNumber evidence="2">3.1.3.16</ecNumber>
    </recommendedName>
</protein>
<comment type="catalytic activity">
    <reaction evidence="7">
        <text>O-phospho-L-seryl-[protein] + H2O = L-seryl-[protein] + phosphate</text>
        <dbReference type="Rhea" id="RHEA:20629"/>
        <dbReference type="Rhea" id="RHEA-COMP:9863"/>
        <dbReference type="Rhea" id="RHEA-COMP:11604"/>
        <dbReference type="ChEBI" id="CHEBI:15377"/>
        <dbReference type="ChEBI" id="CHEBI:29999"/>
        <dbReference type="ChEBI" id="CHEBI:43474"/>
        <dbReference type="ChEBI" id="CHEBI:83421"/>
        <dbReference type="EC" id="3.1.3.16"/>
    </reaction>
</comment>
<evidence type="ECO:0000256" key="9">
    <source>
        <dbReference type="SAM" id="MobiDB-lite"/>
    </source>
</evidence>
<dbReference type="SMART" id="SM00292">
    <property type="entry name" value="BRCT"/>
    <property type="match status" value="1"/>
</dbReference>
<dbReference type="PANTHER" id="PTHR23081:SF36">
    <property type="entry name" value="RNA POLYMERASE II SUBUNIT A C-TERMINAL DOMAIN PHOSPHATASE"/>
    <property type="match status" value="1"/>
</dbReference>
<evidence type="ECO:0000256" key="5">
    <source>
        <dbReference type="ARBA" id="ARBA00023242"/>
    </source>
</evidence>
<dbReference type="InterPro" id="IPR039189">
    <property type="entry name" value="Fcp1"/>
</dbReference>
<evidence type="ECO:0000256" key="3">
    <source>
        <dbReference type="ARBA" id="ARBA00022801"/>
    </source>
</evidence>
<dbReference type="Gene3D" id="3.40.50.10190">
    <property type="entry name" value="BRCT domain"/>
    <property type="match status" value="1"/>
</dbReference>
<keyword evidence="12" id="KW-1185">Reference proteome</keyword>
<evidence type="ECO:0000256" key="1">
    <source>
        <dbReference type="ARBA" id="ARBA00004123"/>
    </source>
</evidence>
<dbReference type="Pfam" id="PF00533">
    <property type="entry name" value="BRCT"/>
    <property type="match status" value="1"/>
</dbReference>
<evidence type="ECO:0000313" key="11">
    <source>
        <dbReference type="EMBL" id="KAK3086769.1"/>
    </source>
</evidence>
<accession>A0AA88XSP6</accession>
<dbReference type="CDD" id="cd17729">
    <property type="entry name" value="BRCT_CTDP1"/>
    <property type="match status" value="1"/>
</dbReference>
<evidence type="ECO:0000256" key="4">
    <source>
        <dbReference type="ARBA" id="ARBA00022912"/>
    </source>
</evidence>
<name>A0AA88XSP6_PINIB</name>
<evidence type="ECO:0000256" key="2">
    <source>
        <dbReference type="ARBA" id="ARBA00013081"/>
    </source>
</evidence>
<comment type="subcellular location">
    <subcellularLocation>
        <location evidence="1">Nucleus</location>
    </subcellularLocation>
</comment>
<feature type="region of interest" description="Disordered" evidence="9">
    <location>
        <begin position="290"/>
        <end position="400"/>
    </location>
</feature>
<feature type="compositionally biased region" description="Acidic residues" evidence="9">
    <location>
        <begin position="290"/>
        <end position="308"/>
    </location>
</feature>
<evidence type="ECO:0000313" key="12">
    <source>
        <dbReference type="Proteomes" id="UP001186944"/>
    </source>
</evidence>
<evidence type="ECO:0000256" key="6">
    <source>
        <dbReference type="ARBA" id="ARBA00040602"/>
    </source>
</evidence>
<comment type="catalytic activity">
    <reaction evidence="8">
        <text>O-phospho-L-threonyl-[protein] + H2O = L-threonyl-[protein] + phosphate</text>
        <dbReference type="Rhea" id="RHEA:47004"/>
        <dbReference type="Rhea" id="RHEA-COMP:11060"/>
        <dbReference type="Rhea" id="RHEA-COMP:11605"/>
        <dbReference type="ChEBI" id="CHEBI:15377"/>
        <dbReference type="ChEBI" id="CHEBI:30013"/>
        <dbReference type="ChEBI" id="CHEBI:43474"/>
        <dbReference type="ChEBI" id="CHEBI:61977"/>
        <dbReference type="EC" id="3.1.3.16"/>
    </reaction>
</comment>
<proteinExistence type="predicted"/>
<dbReference type="EC" id="3.1.3.16" evidence="2"/>
<dbReference type="PROSITE" id="PS50172">
    <property type="entry name" value="BRCT"/>
    <property type="match status" value="1"/>
</dbReference>
<dbReference type="InterPro" id="IPR036420">
    <property type="entry name" value="BRCT_dom_sf"/>
</dbReference>
<gene>
    <name evidence="11" type="ORF">FSP39_023065</name>
</gene>
<keyword evidence="5" id="KW-0539">Nucleus</keyword>
<dbReference type="InterPro" id="IPR001357">
    <property type="entry name" value="BRCT_dom"/>
</dbReference>
<dbReference type="AlphaFoldDB" id="A0AA88XSP6"/>
<dbReference type="SUPFAM" id="SSF52113">
    <property type="entry name" value="BRCT domain"/>
    <property type="match status" value="1"/>
</dbReference>
<reference evidence="11" key="1">
    <citation type="submission" date="2019-08" db="EMBL/GenBank/DDBJ databases">
        <title>The improved chromosome-level genome for the pearl oyster Pinctada fucata martensii using PacBio sequencing and Hi-C.</title>
        <authorList>
            <person name="Zheng Z."/>
        </authorList>
    </citation>
    <scope>NUCLEOTIDE SEQUENCE</scope>
    <source>
        <strain evidence="11">ZZ-2019</strain>
        <tissue evidence="11">Adductor muscle</tissue>
    </source>
</reference>
<feature type="compositionally biased region" description="Basic and acidic residues" evidence="9">
    <location>
        <begin position="259"/>
        <end position="269"/>
    </location>
</feature>
<dbReference type="FunFam" id="3.40.50.10190:FF:000007">
    <property type="entry name" value="RNA polymerase II subunit A C-terminal domain phosphatase"/>
    <property type="match status" value="1"/>
</dbReference>
<dbReference type="GO" id="GO:0008420">
    <property type="term" value="F:RNA polymerase II CTD heptapeptide repeat phosphatase activity"/>
    <property type="evidence" value="ECO:0007669"/>
    <property type="project" value="InterPro"/>
</dbReference>
<dbReference type="Proteomes" id="UP001186944">
    <property type="component" value="Unassembled WGS sequence"/>
</dbReference>
<feature type="region of interest" description="Disordered" evidence="9">
    <location>
        <begin position="196"/>
        <end position="273"/>
    </location>
</feature>
<evidence type="ECO:0000256" key="7">
    <source>
        <dbReference type="ARBA" id="ARBA00047761"/>
    </source>
</evidence>